<comment type="caution">
    <text evidence="3">The sequence shown here is derived from an EMBL/GenBank/DDBJ whole genome shotgun (WGS) entry which is preliminary data.</text>
</comment>
<feature type="domain" description="Non-reducing end beta-L-arabinofuranosidase-like GH127 catalytic" evidence="2">
    <location>
        <begin position="57"/>
        <end position="237"/>
    </location>
</feature>
<dbReference type="AlphaFoldDB" id="A0A2U2PJ94"/>
<dbReference type="RefSeq" id="WP_109414945.1">
    <property type="nucleotide sequence ID" value="NZ_QEAS01000004.1"/>
</dbReference>
<evidence type="ECO:0000313" key="3">
    <source>
        <dbReference type="EMBL" id="PWG81461.1"/>
    </source>
</evidence>
<dbReference type="InterPro" id="IPR008928">
    <property type="entry name" value="6-hairpin_glycosidase_sf"/>
</dbReference>
<dbReference type="OrthoDB" id="628098at2"/>
<organism evidence="3 4">
    <name type="scientific">Pararcticibacter amylolyticus</name>
    <dbReference type="NCBI Taxonomy" id="2173175"/>
    <lineage>
        <taxon>Bacteria</taxon>
        <taxon>Pseudomonadati</taxon>
        <taxon>Bacteroidota</taxon>
        <taxon>Sphingobacteriia</taxon>
        <taxon>Sphingobacteriales</taxon>
        <taxon>Sphingobacteriaceae</taxon>
        <taxon>Pararcticibacter</taxon>
    </lineage>
</organism>
<gene>
    <name evidence="3" type="ORF">DDR33_06410</name>
</gene>
<sequence>MKIKASLLCLCFFISLSGKSQTPPAADLLKAMKESANYASAVLLDADGKSRCDYNIIEGKWYPYEEPWHTGQLILGLLDAYKVTGDSRMLAAARKAGNWWIGLEIKDHPKLKGMVAATHGDAIGNDQIVFATISDGTPGIFELSKVTGDKKYAKVASSACRWMLNNMYYPEKGVCYDLVDLKTGEVLKENSPFYKDKENQTLEDVSRPNTEGSPFKDAYEFTGDKKFKEAHILLCNSLIEKQNEDGIWMRYMPNHIEESSFHPRFNLWYAESLLEAYELTKDRKYLEAAAKTARTYAKAQKKDGTIFYENYTDGKPSDKGSVCGSAVAFAGIVWMRLAGYGYSEFIPSYEKSIHWILKNRYAADHPDPNMRGAVINTRMRSKNGQIWLTQRDVGTSFGLRFLAAYYELKYKKQI</sequence>
<keyword evidence="1" id="KW-0732">Signal</keyword>
<feature type="chain" id="PRO_5015637447" description="Non-reducing end beta-L-arabinofuranosidase-like GH127 catalytic domain-containing protein" evidence="1">
    <location>
        <begin position="21"/>
        <end position="414"/>
    </location>
</feature>
<keyword evidence="4" id="KW-1185">Reference proteome</keyword>
<evidence type="ECO:0000259" key="2">
    <source>
        <dbReference type="Pfam" id="PF07944"/>
    </source>
</evidence>
<name>A0A2U2PJ94_9SPHI</name>
<dbReference type="SUPFAM" id="SSF48208">
    <property type="entry name" value="Six-hairpin glycosidases"/>
    <property type="match status" value="2"/>
</dbReference>
<protein>
    <recommendedName>
        <fullName evidence="2">Non-reducing end beta-L-arabinofuranosidase-like GH127 catalytic domain-containing protein</fullName>
    </recommendedName>
</protein>
<proteinExistence type="predicted"/>
<accession>A0A2U2PJ94</accession>
<evidence type="ECO:0000313" key="4">
    <source>
        <dbReference type="Proteomes" id="UP000245647"/>
    </source>
</evidence>
<feature type="signal peptide" evidence="1">
    <location>
        <begin position="1"/>
        <end position="20"/>
    </location>
</feature>
<evidence type="ECO:0000256" key="1">
    <source>
        <dbReference type="SAM" id="SignalP"/>
    </source>
</evidence>
<dbReference type="Pfam" id="PF07944">
    <property type="entry name" value="Beta-AFase-like_GH127_cat"/>
    <property type="match status" value="1"/>
</dbReference>
<dbReference type="Gene3D" id="1.50.10.20">
    <property type="match status" value="2"/>
</dbReference>
<reference evidence="3 4" key="1">
    <citation type="submission" date="2018-04" db="EMBL/GenBank/DDBJ databases">
        <title>Pedobacter chongqingensis sp. nov., isolated from a rottenly hemp rope.</title>
        <authorList>
            <person name="Cai Y."/>
        </authorList>
    </citation>
    <scope>NUCLEOTIDE SEQUENCE [LARGE SCALE GENOMIC DNA]</scope>
    <source>
        <strain evidence="3 4">FJ4-8</strain>
    </source>
</reference>
<dbReference type="GO" id="GO:0005975">
    <property type="term" value="P:carbohydrate metabolic process"/>
    <property type="evidence" value="ECO:0007669"/>
    <property type="project" value="InterPro"/>
</dbReference>
<dbReference type="Proteomes" id="UP000245647">
    <property type="component" value="Unassembled WGS sequence"/>
</dbReference>
<dbReference type="EMBL" id="QEAS01000004">
    <property type="protein sequence ID" value="PWG81461.1"/>
    <property type="molecule type" value="Genomic_DNA"/>
</dbReference>
<dbReference type="InterPro" id="IPR012878">
    <property type="entry name" value="Beta-AFase-like_GH127_cat"/>
</dbReference>